<keyword evidence="3" id="KW-0813">Transport</keyword>
<feature type="transmembrane region" description="Helical" evidence="10">
    <location>
        <begin position="50"/>
        <end position="76"/>
    </location>
</feature>
<reference evidence="13" key="1">
    <citation type="journal article" date="2015" name="Genome Announc.">
        <title>Draft genome sequence of Talaromyces cellulolyticus strain Y-94, a source of lignocellulosic biomass-degrading enzymes.</title>
        <authorList>
            <person name="Fujii T."/>
            <person name="Koike H."/>
            <person name="Sawayama S."/>
            <person name="Yano S."/>
            <person name="Inoue H."/>
        </authorList>
    </citation>
    <scope>NUCLEOTIDE SEQUENCE [LARGE SCALE GENOMIC DNA]</scope>
    <source>
        <strain evidence="13">Y-94</strain>
    </source>
</reference>
<feature type="transmembrane region" description="Helical" evidence="10">
    <location>
        <begin position="356"/>
        <end position="379"/>
    </location>
</feature>
<gene>
    <name evidence="12" type="ORF">TCE0_034r10093</name>
</gene>
<dbReference type="PROSITE" id="PS50850">
    <property type="entry name" value="MFS"/>
    <property type="match status" value="1"/>
</dbReference>
<evidence type="ECO:0000256" key="7">
    <source>
        <dbReference type="ARBA" id="ARBA00023136"/>
    </source>
</evidence>
<comment type="subcellular location">
    <subcellularLocation>
        <location evidence="1">Cell membrane</location>
        <topology evidence="1">Multi-pass membrane protein</topology>
    </subcellularLocation>
</comment>
<dbReference type="GO" id="GO:0005886">
    <property type="term" value="C:plasma membrane"/>
    <property type="evidence" value="ECO:0007669"/>
    <property type="project" value="UniProtKB-SubCell"/>
</dbReference>
<name>A0A6V8HCY5_TALPI</name>
<dbReference type="InterPro" id="IPR020846">
    <property type="entry name" value="MFS_dom"/>
</dbReference>
<evidence type="ECO:0000256" key="5">
    <source>
        <dbReference type="ARBA" id="ARBA00022692"/>
    </source>
</evidence>
<dbReference type="AlphaFoldDB" id="A0A6V8HCY5"/>
<organism evidence="12 13">
    <name type="scientific">Talaromyces pinophilus</name>
    <name type="common">Penicillium pinophilum</name>
    <dbReference type="NCBI Taxonomy" id="128442"/>
    <lineage>
        <taxon>Eukaryota</taxon>
        <taxon>Fungi</taxon>
        <taxon>Dikarya</taxon>
        <taxon>Ascomycota</taxon>
        <taxon>Pezizomycotina</taxon>
        <taxon>Eurotiomycetes</taxon>
        <taxon>Eurotiomycetidae</taxon>
        <taxon>Eurotiales</taxon>
        <taxon>Trichocomaceae</taxon>
        <taxon>Talaromyces</taxon>
        <taxon>Talaromyces sect. Talaromyces</taxon>
    </lineage>
</organism>
<feature type="transmembrane region" description="Helical" evidence="10">
    <location>
        <begin position="247"/>
        <end position="266"/>
    </location>
</feature>
<evidence type="ECO:0000256" key="6">
    <source>
        <dbReference type="ARBA" id="ARBA00022989"/>
    </source>
</evidence>
<evidence type="ECO:0000313" key="12">
    <source>
        <dbReference type="EMBL" id="GAM38946.1"/>
    </source>
</evidence>
<feature type="transmembrane region" description="Helical" evidence="10">
    <location>
        <begin position="203"/>
        <end position="226"/>
    </location>
</feature>
<dbReference type="FunFam" id="1.20.1250.20:FF:000489">
    <property type="entry name" value="MFS general substrate transporter"/>
    <property type="match status" value="1"/>
</dbReference>
<evidence type="ECO:0000256" key="8">
    <source>
        <dbReference type="ARBA" id="ARBA00023180"/>
    </source>
</evidence>
<keyword evidence="4" id="KW-1003">Cell membrane</keyword>
<dbReference type="Gene3D" id="1.20.1720.10">
    <property type="entry name" value="Multidrug resistance protein D"/>
    <property type="match status" value="1"/>
</dbReference>
<dbReference type="PANTHER" id="PTHR23501:SF199">
    <property type="entry name" value="MFS EFFLUX TRANSPORTER INPD-RELATED"/>
    <property type="match status" value="1"/>
</dbReference>
<dbReference type="InterPro" id="IPR011701">
    <property type="entry name" value="MFS"/>
</dbReference>
<feature type="transmembrane region" description="Helical" evidence="10">
    <location>
        <begin position="278"/>
        <end position="295"/>
    </location>
</feature>
<evidence type="ECO:0000313" key="13">
    <source>
        <dbReference type="Proteomes" id="UP000053095"/>
    </source>
</evidence>
<dbReference type="Pfam" id="PF07690">
    <property type="entry name" value="MFS_1"/>
    <property type="match status" value="1"/>
</dbReference>
<dbReference type="FunFam" id="1.20.1250.20:FF:000196">
    <property type="entry name" value="MFS toxin efflux pump (AflT)"/>
    <property type="match status" value="1"/>
</dbReference>
<dbReference type="PANTHER" id="PTHR23501">
    <property type="entry name" value="MAJOR FACILITATOR SUPERFAMILY"/>
    <property type="match status" value="1"/>
</dbReference>
<keyword evidence="6 10" id="KW-1133">Transmembrane helix</keyword>
<evidence type="ECO:0000256" key="3">
    <source>
        <dbReference type="ARBA" id="ARBA00022448"/>
    </source>
</evidence>
<feature type="domain" description="Major facilitator superfamily (MFS) profile" evidence="11">
    <location>
        <begin position="53"/>
        <end position="540"/>
    </location>
</feature>
<sequence length="547" mass="59388">MEEKASLDKIPAAEPILISDAQEGENPEPSPVNTLQKREDGTDYPSGLKLFLIILALCLSVFLMALDNSIIATAIPNITDQFNSLDDVGWYGSAYMLTTASLQLLSGKFYSFFSIKWVFLVSIFLFELGSLICGLAQNSVTLIIGRAVAGMGSAAIFSGALIILAHSVPLERRPMYSGFIGSMYGIASVAGPLLGGAFTDKVTWRWCFFINLPIGAVTLLVIAIFFPDPQVKRESEPWSQRFRRFDLLDNLVFMPAIICLLLVMQWGGTTYAWNSWRVILLFCLFGVLLIVLLFIQYWQQDFATVPPRIFLKRTVWSAAIFTFCIGAAFLSSVYYLPIWFQAVKSASAVDSGVMNLPLLISNVVASIISGVAVTTFGYYTPFMLLPSVITPISYGLMTTFHPNTPHSKWIGYQVLAGFGIGFGVQQPLIAVQVLLNIADVPTGTALMVFMQVPGGALFVSVDENVFSNKLVQYIVEDAPGVYPAVVLGAGATGIKQVVDSANLSGVLLAYNDAITRTFIVGAAMAGISIIGALVVEWKSVKGKNIGM</sequence>
<proteinExistence type="inferred from homology"/>
<dbReference type="SUPFAM" id="SSF103473">
    <property type="entry name" value="MFS general substrate transporter"/>
    <property type="match status" value="1"/>
</dbReference>
<dbReference type="EMBL" id="DF933830">
    <property type="protein sequence ID" value="GAM38946.1"/>
    <property type="molecule type" value="Genomic_DNA"/>
</dbReference>
<feature type="transmembrane region" description="Helical" evidence="10">
    <location>
        <begin position="315"/>
        <end position="336"/>
    </location>
</feature>
<evidence type="ECO:0000256" key="4">
    <source>
        <dbReference type="ARBA" id="ARBA00022475"/>
    </source>
</evidence>
<dbReference type="PRINTS" id="PR01036">
    <property type="entry name" value="TCRTETB"/>
</dbReference>
<feature type="region of interest" description="Disordered" evidence="9">
    <location>
        <begin position="1"/>
        <end position="39"/>
    </location>
</feature>
<keyword evidence="7 10" id="KW-0472">Membrane</keyword>
<evidence type="ECO:0000259" key="11">
    <source>
        <dbReference type="PROSITE" id="PS50850"/>
    </source>
</evidence>
<keyword evidence="13" id="KW-1185">Reference proteome</keyword>
<feature type="transmembrane region" description="Helical" evidence="10">
    <location>
        <begin position="117"/>
        <end position="137"/>
    </location>
</feature>
<evidence type="ECO:0000256" key="10">
    <source>
        <dbReference type="SAM" id="Phobius"/>
    </source>
</evidence>
<dbReference type="Proteomes" id="UP000053095">
    <property type="component" value="Unassembled WGS sequence"/>
</dbReference>
<accession>A0A6V8HCY5</accession>
<comment type="similarity">
    <text evidence="2">Belongs to the major facilitator superfamily. TCR/Tet family.</text>
</comment>
<dbReference type="CDD" id="cd17502">
    <property type="entry name" value="MFS_Azr1_MDR_like"/>
    <property type="match status" value="1"/>
</dbReference>
<evidence type="ECO:0000256" key="1">
    <source>
        <dbReference type="ARBA" id="ARBA00004651"/>
    </source>
</evidence>
<protein>
    <recommendedName>
        <fullName evidence="11">Major facilitator superfamily (MFS) profile domain-containing protein</fullName>
    </recommendedName>
</protein>
<feature type="transmembrane region" description="Helical" evidence="10">
    <location>
        <begin position="518"/>
        <end position="537"/>
    </location>
</feature>
<dbReference type="InterPro" id="IPR036259">
    <property type="entry name" value="MFS_trans_sf"/>
</dbReference>
<evidence type="ECO:0000256" key="2">
    <source>
        <dbReference type="ARBA" id="ARBA00007520"/>
    </source>
</evidence>
<feature type="transmembrane region" description="Helical" evidence="10">
    <location>
        <begin position="143"/>
        <end position="164"/>
    </location>
</feature>
<comment type="caution">
    <text evidence="12">The sequence shown here is derived from an EMBL/GenBank/DDBJ whole genome shotgun (WGS) entry which is preliminary data.</text>
</comment>
<dbReference type="Gene3D" id="1.20.1250.20">
    <property type="entry name" value="MFS general substrate transporter like domains"/>
    <property type="match status" value="1"/>
</dbReference>
<dbReference type="FunFam" id="1.20.1720.10:FF:000012">
    <property type="entry name" value="MFS toxin efflux pump (AflT)"/>
    <property type="match status" value="1"/>
</dbReference>
<keyword evidence="5 10" id="KW-0812">Transmembrane</keyword>
<evidence type="ECO:0000256" key="9">
    <source>
        <dbReference type="SAM" id="MobiDB-lite"/>
    </source>
</evidence>
<feature type="transmembrane region" description="Helical" evidence="10">
    <location>
        <begin position="176"/>
        <end position="197"/>
    </location>
</feature>
<keyword evidence="8" id="KW-0325">Glycoprotein</keyword>
<dbReference type="GO" id="GO:0022857">
    <property type="term" value="F:transmembrane transporter activity"/>
    <property type="evidence" value="ECO:0007669"/>
    <property type="project" value="InterPro"/>
</dbReference>